<gene>
    <name evidence="10" type="ORF">ACFPP7_23245</name>
</gene>
<feature type="transmembrane region" description="Helical" evidence="8">
    <location>
        <begin position="183"/>
        <end position="202"/>
    </location>
</feature>
<dbReference type="Pfam" id="PF00528">
    <property type="entry name" value="BPD_transp_1"/>
    <property type="match status" value="1"/>
</dbReference>
<evidence type="ECO:0000256" key="7">
    <source>
        <dbReference type="ARBA" id="ARBA00023136"/>
    </source>
</evidence>
<dbReference type="CDD" id="cd06261">
    <property type="entry name" value="TM_PBP2"/>
    <property type="match status" value="1"/>
</dbReference>
<keyword evidence="11" id="KW-1185">Reference proteome</keyword>
<feature type="transmembrane region" description="Helical" evidence="8">
    <location>
        <begin position="15"/>
        <end position="36"/>
    </location>
</feature>
<evidence type="ECO:0000313" key="10">
    <source>
        <dbReference type="EMBL" id="MFC5523804.1"/>
    </source>
</evidence>
<evidence type="ECO:0000256" key="1">
    <source>
        <dbReference type="ARBA" id="ARBA00004651"/>
    </source>
</evidence>
<comment type="similarity">
    <text evidence="2">Belongs to the binding-protein-dependent transport system permease family. CysTW subfamily.</text>
</comment>
<dbReference type="Proteomes" id="UP001596084">
    <property type="component" value="Unassembled WGS sequence"/>
</dbReference>
<organism evidence="10 11">
    <name type="scientific">Polaromonas jejuensis</name>
    <dbReference type="NCBI Taxonomy" id="457502"/>
    <lineage>
        <taxon>Bacteria</taxon>
        <taxon>Pseudomonadati</taxon>
        <taxon>Pseudomonadota</taxon>
        <taxon>Betaproteobacteria</taxon>
        <taxon>Burkholderiales</taxon>
        <taxon>Comamonadaceae</taxon>
        <taxon>Polaromonas</taxon>
    </lineage>
</organism>
<feature type="transmembrane region" description="Helical" evidence="8">
    <location>
        <begin position="158"/>
        <end position="177"/>
    </location>
</feature>
<keyword evidence="3 8" id="KW-0813">Transport</keyword>
<evidence type="ECO:0000256" key="2">
    <source>
        <dbReference type="ARBA" id="ARBA00007069"/>
    </source>
</evidence>
<sequence>MKTFSWFPWPPGRRFVIGVPYLWLIVFFVLPFLILLRISVTDMGGGVDPFAPLIDSASGAWHLILKYDNYGSIFRSAEEGVAALWGNTIYMEAYETSLKYAFLTTLLCLAIGYPFAYFIARAKPSIRPALLMLVMLPFWTSFLLRVYAWKGILADQGVLNNLLMALGIIHEPLTMLYTQVSMLVGMTYVYCPFMILPLYANLVKMDFRLLEAAHDLGASPWKAFWLITVPLSKSGIIAGAMLVFIPCVGEFVIPSLLGGAENIMIGRVVWDEMFSSNNWPRAAALSVVMILLILVPLAFYYRSRSDRGMYQES</sequence>
<evidence type="ECO:0000256" key="3">
    <source>
        <dbReference type="ARBA" id="ARBA00022448"/>
    </source>
</evidence>
<feature type="transmembrane region" description="Helical" evidence="8">
    <location>
        <begin position="126"/>
        <end position="146"/>
    </location>
</feature>
<keyword evidence="6 8" id="KW-1133">Transmembrane helix</keyword>
<evidence type="ECO:0000259" key="9">
    <source>
        <dbReference type="PROSITE" id="PS50928"/>
    </source>
</evidence>
<accession>A0ABW0QHU2</accession>
<dbReference type="PANTHER" id="PTHR42929">
    <property type="entry name" value="INNER MEMBRANE ABC TRANSPORTER PERMEASE PROTEIN YDCU-RELATED-RELATED"/>
    <property type="match status" value="1"/>
</dbReference>
<dbReference type="PROSITE" id="PS50928">
    <property type="entry name" value="ABC_TM1"/>
    <property type="match status" value="1"/>
</dbReference>
<dbReference type="InterPro" id="IPR035906">
    <property type="entry name" value="MetI-like_sf"/>
</dbReference>
<proteinExistence type="inferred from homology"/>
<feature type="transmembrane region" description="Helical" evidence="8">
    <location>
        <begin position="282"/>
        <end position="301"/>
    </location>
</feature>
<evidence type="ECO:0000256" key="4">
    <source>
        <dbReference type="ARBA" id="ARBA00022475"/>
    </source>
</evidence>
<comment type="caution">
    <text evidence="10">The sequence shown here is derived from an EMBL/GenBank/DDBJ whole genome shotgun (WGS) entry which is preliminary data.</text>
</comment>
<dbReference type="RefSeq" id="WP_068832245.1">
    <property type="nucleotide sequence ID" value="NZ_JBHSMX010000066.1"/>
</dbReference>
<feature type="domain" description="ABC transmembrane type-1" evidence="9">
    <location>
        <begin position="94"/>
        <end position="300"/>
    </location>
</feature>
<name>A0ABW0QHU2_9BURK</name>
<protein>
    <submittedName>
        <fullName evidence="10">ABC transporter permease</fullName>
    </submittedName>
</protein>
<reference evidence="11" key="1">
    <citation type="journal article" date="2019" name="Int. J. Syst. Evol. Microbiol.">
        <title>The Global Catalogue of Microorganisms (GCM) 10K type strain sequencing project: providing services to taxonomists for standard genome sequencing and annotation.</title>
        <authorList>
            <consortium name="The Broad Institute Genomics Platform"/>
            <consortium name="The Broad Institute Genome Sequencing Center for Infectious Disease"/>
            <person name="Wu L."/>
            <person name="Ma J."/>
        </authorList>
    </citation>
    <scope>NUCLEOTIDE SEQUENCE [LARGE SCALE GENOMIC DNA]</scope>
    <source>
        <strain evidence="11">CGMCC 4.7277</strain>
    </source>
</reference>
<evidence type="ECO:0000256" key="8">
    <source>
        <dbReference type="RuleBase" id="RU363032"/>
    </source>
</evidence>
<evidence type="ECO:0000256" key="6">
    <source>
        <dbReference type="ARBA" id="ARBA00022989"/>
    </source>
</evidence>
<evidence type="ECO:0000313" key="11">
    <source>
        <dbReference type="Proteomes" id="UP001596084"/>
    </source>
</evidence>
<evidence type="ECO:0000256" key="5">
    <source>
        <dbReference type="ARBA" id="ARBA00022692"/>
    </source>
</evidence>
<dbReference type="SUPFAM" id="SSF161098">
    <property type="entry name" value="MetI-like"/>
    <property type="match status" value="1"/>
</dbReference>
<dbReference type="PANTHER" id="PTHR42929:SF3">
    <property type="entry name" value="PUTRESCINE TRANSPORT SYSTEM PERMEASE PROTEIN POTH"/>
    <property type="match status" value="1"/>
</dbReference>
<comment type="subcellular location">
    <subcellularLocation>
        <location evidence="1 8">Cell membrane</location>
        <topology evidence="1 8">Multi-pass membrane protein</topology>
    </subcellularLocation>
</comment>
<dbReference type="InterPro" id="IPR000515">
    <property type="entry name" value="MetI-like"/>
</dbReference>
<keyword evidence="4" id="KW-1003">Cell membrane</keyword>
<feature type="transmembrane region" description="Helical" evidence="8">
    <location>
        <begin position="100"/>
        <end position="120"/>
    </location>
</feature>
<feature type="transmembrane region" description="Helical" evidence="8">
    <location>
        <begin position="223"/>
        <end position="245"/>
    </location>
</feature>
<dbReference type="EMBL" id="JBHSMX010000066">
    <property type="protein sequence ID" value="MFC5523804.1"/>
    <property type="molecule type" value="Genomic_DNA"/>
</dbReference>
<keyword evidence="5 8" id="KW-0812">Transmembrane</keyword>
<dbReference type="Gene3D" id="1.10.3720.10">
    <property type="entry name" value="MetI-like"/>
    <property type="match status" value="1"/>
</dbReference>
<keyword evidence="7 8" id="KW-0472">Membrane</keyword>